<sequence length="202" mass="22582">MANLVNSSRSMSPAVSGHSVIAVQKYQGLSLEPNNNNKLAEIGSEQSLAEAVTKEEEIITKRKTELTTTKQIETRVKRQVKLEDGKVIEDSGPIIETNTTEDTDKQESETVERKNLGQPEDNKPLKSIDLIDSGSKGLVRKNSNDVTETKLVPRPKDGLVREITDNIKISREERNERVETEDVHHLGDFSDEVCSFLIIFLP</sequence>
<proteinExistence type="predicted"/>
<evidence type="ECO:0000313" key="2">
    <source>
        <dbReference type="EMBL" id="SSX22675.1"/>
    </source>
</evidence>
<evidence type="ECO:0000256" key="1">
    <source>
        <dbReference type="SAM" id="MobiDB-lite"/>
    </source>
</evidence>
<feature type="compositionally biased region" description="Basic and acidic residues" evidence="1">
    <location>
        <begin position="102"/>
        <end position="126"/>
    </location>
</feature>
<dbReference type="EMBL" id="UFQT01000277">
    <property type="protein sequence ID" value="SSX22675.1"/>
    <property type="molecule type" value="Genomic_DNA"/>
</dbReference>
<reference evidence="2" key="1">
    <citation type="submission" date="2018-07" db="EMBL/GenBank/DDBJ databases">
        <authorList>
            <person name="Quirk P.G."/>
            <person name="Krulwich T.A."/>
        </authorList>
    </citation>
    <scope>NUCLEOTIDE SEQUENCE</scope>
</reference>
<dbReference type="VEuPathDB" id="VectorBase:CSON007289"/>
<gene>
    <name evidence="2" type="primary">CSON007289</name>
</gene>
<accession>A0A336LXL8</accession>
<name>A0A336LXL8_CULSO</name>
<dbReference type="AlphaFoldDB" id="A0A336LXL8"/>
<protein>
    <submittedName>
        <fullName evidence="2">CSON007289 protein</fullName>
    </submittedName>
</protein>
<feature type="region of interest" description="Disordered" evidence="1">
    <location>
        <begin position="91"/>
        <end position="129"/>
    </location>
</feature>
<organism evidence="2">
    <name type="scientific">Culicoides sonorensis</name>
    <name type="common">Biting midge</name>
    <dbReference type="NCBI Taxonomy" id="179676"/>
    <lineage>
        <taxon>Eukaryota</taxon>
        <taxon>Metazoa</taxon>
        <taxon>Ecdysozoa</taxon>
        <taxon>Arthropoda</taxon>
        <taxon>Hexapoda</taxon>
        <taxon>Insecta</taxon>
        <taxon>Pterygota</taxon>
        <taxon>Neoptera</taxon>
        <taxon>Endopterygota</taxon>
        <taxon>Diptera</taxon>
        <taxon>Nematocera</taxon>
        <taxon>Chironomoidea</taxon>
        <taxon>Ceratopogonidae</taxon>
        <taxon>Ceratopogoninae</taxon>
        <taxon>Culicoides</taxon>
        <taxon>Monoculicoides</taxon>
    </lineage>
</organism>